<evidence type="ECO:0000313" key="7">
    <source>
        <dbReference type="Proteomes" id="UP000803884"/>
    </source>
</evidence>
<dbReference type="Gene3D" id="3.40.50.720">
    <property type="entry name" value="NAD(P)-binding Rossmann-like Domain"/>
    <property type="match status" value="1"/>
</dbReference>
<sequence>MASPQRLKSHVSTRAVPDKPWHAYITIDLLAAVLARSVFHPFIAWLIPLCLRSLSYPYSHPYFHYSCAYAAGVTLFALLCKLDKRLAWGPPRKINWDEEVVVITGGAGGLGRVLAETYSMRGVSVAVLDIREPEEAESEGMQNVRLYRCDVSKIEEVRRAKEEIEKDLGPPTILINNAGTVSGAPLLSLTPSQINLTLQTNLHSHFHTLQTFLPTLLTNPDGGTIVTVASVLGRIGAANLTDYAAAKAGLIALHASLRAELASPSAPAGAENVRTVLVTPGQLGTALFAGVQTPSAFLGPVVEAVELAGEIVRVVDEGVSGEVSLPLYARWVGVLGVLPYSMQRVARWASGVDRAMEGFGGGKKER</sequence>
<dbReference type="InterPro" id="IPR020904">
    <property type="entry name" value="Sc_DH/Rdtase_CS"/>
</dbReference>
<dbReference type="GO" id="GO:0016616">
    <property type="term" value="F:oxidoreductase activity, acting on the CH-OH group of donors, NAD or NADP as acceptor"/>
    <property type="evidence" value="ECO:0007669"/>
    <property type="project" value="TreeGrafter"/>
</dbReference>
<evidence type="ECO:0000259" key="5">
    <source>
        <dbReference type="SMART" id="SM00822"/>
    </source>
</evidence>
<dbReference type="RefSeq" id="XP_069228196.1">
    <property type="nucleotide sequence ID" value="XM_069375085.1"/>
</dbReference>
<dbReference type="InterPro" id="IPR057326">
    <property type="entry name" value="KR_dom"/>
</dbReference>
<dbReference type="AlphaFoldDB" id="A0AB34KK05"/>
<dbReference type="PRINTS" id="PR00081">
    <property type="entry name" value="GDHRDH"/>
</dbReference>
<evidence type="ECO:0000256" key="2">
    <source>
        <dbReference type="ARBA" id="ARBA00022857"/>
    </source>
</evidence>
<evidence type="ECO:0000313" key="6">
    <source>
        <dbReference type="EMBL" id="KAL1585090.1"/>
    </source>
</evidence>
<dbReference type="PRINTS" id="PR00080">
    <property type="entry name" value="SDRFAMILY"/>
</dbReference>
<gene>
    <name evidence="6" type="ORF">WHR41_06480</name>
</gene>
<proteinExistence type="inferred from homology"/>
<protein>
    <recommendedName>
        <fullName evidence="5">Ketoreductase domain-containing protein</fullName>
    </recommendedName>
</protein>
<dbReference type="PANTHER" id="PTHR24322">
    <property type="entry name" value="PKSB"/>
    <property type="match status" value="1"/>
</dbReference>
<evidence type="ECO:0000256" key="1">
    <source>
        <dbReference type="ARBA" id="ARBA00006484"/>
    </source>
</evidence>
<dbReference type="EMBL" id="JAAQHG020000021">
    <property type="protein sequence ID" value="KAL1585090.1"/>
    <property type="molecule type" value="Genomic_DNA"/>
</dbReference>
<dbReference type="GeneID" id="96007923"/>
<name>A0AB34KK05_9PEZI</name>
<feature type="domain" description="Ketoreductase" evidence="5">
    <location>
        <begin position="99"/>
        <end position="271"/>
    </location>
</feature>
<dbReference type="CDD" id="cd05339">
    <property type="entry name" value="17beta-HSDXI-like_SDR_c"/>
    <property type="match status" value="1"/>
</dbReference>
<dbReference type="Pfam" id="PF00106">
    <property type="entry name" value="adh_short"/>
    <property type="match status" value="1"/>
</dbReference>
<dbReference type="InterPro" id="IPR036291">
    <property type="entry name" value="NAD(P)-bd_dom_sf"/>
</dbReference>
<evidence type="ECO:0000256" key="3">
    <source>
        <dbReference type="ARBA" id="ARBA00023002"/>
    </source>
</evidence>
<dbReference type="SMART" id="SM00822">
    <property type="entry name" value="PKS_KR"/>
    <property type="match status" value="1"/>
</dbReference>
<accession>A0AB34KK05</accession>
<dbReference type="SUPFAM" id="SSF51735">
    <property type="entry name" value="NAD(P)-binding Rossmann-fold domains"/>
    <property type="match status" value="1"/>
</dbReference>
<evidence type="ECO:0000256" key="4">
    <source>
        <dbReference type="RuleBase" id="RU000363"/>
    </source>
</evidence>
<keyword evidence="7" id="KW-1185">Reference proteome</keyword>
<reference evidence="6 7" key="1">
    <citation type="journal article" date="2020" name="Microbiol. Resour. Announc.">
        <title>Draft Genome Sequence of a Cladosporium Species Isolated from the Mesophotic Ascidian Didemnum maculosum.</title>
        <authorList>
            <person name="Gioti A."/>
            <person name="Siaperas R."/>
            <person name="Nikolaivits E."/>
            <person name="Le Goff G."/>
            <person name="Ouazzani J."/>
            <person name="Kotoulas G."/>
            <person name="Topakas E."/>
        </authorList>
    </citation>
    <scope>NUCLEOTIDE SEQUENCE [LARGE SCALE GENOMIC DNA]</scope>
    <source>
        <strain evidence="6 7">TM138-S3</strain>
    </source>
</reference>
<dbReference type="PROSITE" id="PS00061">
    <property type="entry name" value="ADH_SHORT"/>
    <property type="match status" value="1"/>
</dbReference>
<dbReference type="Proteomes" id="UP000803884">
    <property type="component" value="Unassembled WGS sequence"/>
</dbReference>
<keyword evidence="3" id="KW-0560">Oxidoreductase</keyword>
<organism evidence="6 7">
    <name type="scientific">Cladosporium halotolerans</name>
    <dbReference type="NCBI Taxonomy" id="1052096"/>
    <lineage>
        <taxon>Eukaryota</taxon>
        <taxon>Fungi</taxon>
        <taxon>Dikarya</taxon>
        <taxon>Ascomycota</taxon>
        <taxon>Pezizomycotina</taxon>
        <taxon>Dothideomycetes</taxon>
        <taxon>Dothideomycetidae</taxon>
        <taxon>Cladosporiales</taxon>
        <taxon>Cladosporiaceae</taxon>
        <taxon>Cladosporium</taxon>
    </lineage>
</organism>
<dbReference type="PANTHER" id="PTHR24322:SF736">
    <property type="entry name" value="RETINOL DEHYDROGENASE 10"/>
    <property type="match status" value="1"/>
</dbReference>
<dbReference type="InterPro" id="IPR002347">
    <property type="entry name" value="SDR_fam"/>
</dbReference>
<comment type="caution">
    <text evidence="6">The sequence shown here is derived from an EMBL/GenBank/DDBJ whole genome shotgun (WGS) entry which is preliminary data.</text>
</comment>
<comment type="similarity">
    <text evidence="1 4">Belongs to the short-chain dehydrogenases/reductases (SDR) family.</text>
</comment>
<keyword evidence="2" id="KW-0521">NADP</keyword>